<accession>A0ABV3IXA9</accession>
<dbReference type="PROSITE" id="PS50082">
    <property type="entry name" value="WD_REPEATS_2"/>
    <property type="match status" value="1"/>
</dbReference>
<keyword evidence="1" id="KW-0853">WD repeat</keyword>
<dbReference type="PROSITE" id="PS50294">
    <property type="entry name" value="WD_REPEATS_REGION"/>
    <property type="match status" value="1"/>
</dbReference>
<evidence type="ECO:0000256" key="2">
    <source>
        <dbReference type="SAM" id="Phobius"/>
    </source>
</evidence>
<dbReference type="SMART" id="SM00320">
    <property type="entry name" value="WD40"/>
    <property type="match status" value="4"/>
</dbReference>
<dbReference type="PANTHER" id="PTHR19879">
    <property type="entry name" value="TRANSCRIPTION INITIATION FACTOR TFIID"/>
    <property type="match status" value="1"/>
</dbReference>
<feature type="transmembrane region" description="Helical" evidence="2">
    <location>
        <begin position="172"/>
        <end position="193"/>
    </location>
</feature>
<dbReference type="Proteomes" id="UP001552479">
    <property type="component" value="Unassembled WGS sequence"/>
</dbReference>
<feature type="transmembrane region" description="Helical" evidence="2">
    <location>
        <begin position="237"/>
        <end position="259"/>
    </location>
</feature>
<comment type="caution">
    <text evidence="3">The sequence shown here is derived from an EMBL/GenBank/DDBJ whole genome shotgun (WGS) entry which is preliminary data.</text>
</comment>
<name>A0ABV3IXA9_9ACTN</name>
<protein>
    <submittedName>
        <fullName evidence="3">WD40 repeat domain-containing protein</fullName>
    </submittedName>
</protein>
<gene>
    <name evidence="3" type="ORF">AB0L03_20045</name>
</gene>
<dbReference type="PANTHER" id="PTHR19879:SF9">
    <property type="entry name" value="TRANSCRIPTION INITIATION FACTOR TFIID SUBUNIT 5"/>
    <property type="match status" value="1"/>
</dbReference>
<dbReference type="Pfam" id="PF00400">
    <property type="entry name" value="WD40"/>
    <property type="match status" value="3"/>
</dbReference>
<feature type="transmembrane region" description="Helical" evidence="2">
    <location>
        <begin position="126"/>
        <end position="149"/>
    </location>
</feature>
<dbReference type="SUPFAM" id="SSF50998">
    <property type="entry name" value="Quinoprotein alcohol dehydrogenase-like"/>
    <property type="match status" value="1"/>
</dbReference>
<keyword evidence="2" id="KW-0812">Transmembrane</keyword>
<evidence type="ECO:0000313" key="3">
    <source>
        <dbReference type="EMBL" id="MEV4925096.1"/>
    </source>
</evidence>
<dbReference type="InterPro" id="IPR015943">
    <property type="entry name" value="WD40/YVTN_repeat-like_dom_sf"/>
</dbReference>
<dbReference type="EMBL" id="JBFASG010000019">
    <property type="protein sequence ID" value="MEV4925096.1"/>
    <property type="molecule type" value="Genomic_DNA"/>
</dbReference>
<feature type="transmembrane region" description="Helical" evidence="2">
    <location>
        <begin position="50"/>
        <end position="72"/>
    </location>
</feature>
<keyword evidence="2" id="KW-0472">Membrane</keyword>
<evidence type="ECO:0000256" key="1">
    <source>
        <dbReference type="PROSITE-ProRule" id="PRU00221"/>
    </source>
</evidence>
<proteinExistence type="predicted"/>
<reference evidence="3 4" key="1">
    <citation type="submission" date="2024-06" db="EMBL/GenBank/DDBJ databases">
        <title>The Natural Products Discovery Center: Release of the First 8490 Sequenced Strains for Exploring Actinobacteria Biosynthetic Diversity.</title>
        <authorList>
            <person name="Kalkreuter E."/>
            <person name="Kautsar S.A."/>
            <person name="Yang D."/>
            <person name="Bader C.D."/>
            <person name="Teijaro C.N."/>
            <person name="Fluegel L."/>
            <person name="Davis C.M."/>
            <person name="Simpson J.R."/>
            <person name="Lauterbach L."/>
            <person name="Steele A.D."/>
            <person name="Gui C."/>
            <person name="Meng S."/>
            <person name="Li G."/>
            <person name="Viehrig K."/>
            <person name="Ye F."/>
            <person name="Su P."/>
            <person name="Kiefer A.F."/>
            <person name="Nichols A."/>
            <person name="Cepeda A.J."/>
            <person name="Yan W."/>
            <person name="Fan B."/>
            <person name="Jiang Y."/>
            <person name="Adhikari A."/>
            <person name="Zheng C.-J."/>
            <person name="Schuster L."/>
            <person name="Cowan T.M."/>
            <person name="Smanski M.J."/>
            <person name="Chevrette M.G."/>
            <person name="De Carvalho L.P.S."/>
            <person name="Shen B."/>
        </authorList>
    </citation>
    <scope>NUCLEOTIDE SEQUENCE [LARGE SCALE GENOMIC DNA]</scope>
    <source>
        <strain evidence="3 4">NPDC053791</strain>
    </source>
</reference>
<dbReference type="Gene3D" id="2.130.10.10">
    <property type="entry name" value="YVTN repeat-like/Quinoprotein amine dehydrogenase"/>
    <property type="match status" value="3"/>
</dbReference>
<dbReference type="InterPro" id="IPR001680">
    <property type="entry name" value="WD40_rpt"/>
</dbReference>
<keyword evidence="2" id="KW-1133">Transmembrane helix</keyword>
<dbReference type="InterPro" id="IPR011047">
    <property type="entry name" value="Quinoprotein_ADH-like_sf"/>
</dbReference>
<feature type="repeat" description="WD" evidence="1">
    <location>
        <begin position="690"/>
        <end position="723"/>
    </location>
</feature>
<keyword evidence="4" id="KW-1185">Reference proteome</keyword>
<sequence>MVVMLRPSLHRSLRRRVLRNVLLLGLAVVSAVVAAQIYSSGEGRAAGIDHLVAVLGFFVSVASLVVAVADYFRTEEPVNDPAVLADDLAGTVCDQWSQEATERSLRDPRVLPLSWKASARAVVDTATLLATSMTLATVVGLAMAAHHWLNAPPTRSAQADPLAFVQQDRRSALVGALAAGMVAGTTFVFALALGSAIGEFGIQAAARRSRSNWLSWPALVSITEASYHKIANTTVTPAILLVGTHCLLPGVVVTLLVLISRAWSRFLIVRVLLALRGNTPWRLMAFLSDARQRGLLRQSGGTYQFRHVRLQEQLASGPSPLAGTPAPSSAITRRRLVVGASAAAALGMLGEEVSVTALPRDTSLSVLNGAEPRAEERGYATTGLVFSHDNHLLAVAGEDGTTRVYSWKTEELVSSLRVRNHHYSPEIDRHYPREMIFTPNNFSLILNHATERGVRENIEHYNLRGHRHSKGSNKAAPVAVSGNGRVLAAAERSGLLQLWEFTEDGWSIARHQDIPDLGIGPIHSLALSHDGRYLAAGNATGSVSCWNRKESTAAHAQLPDPVNIVSVSYDGTLTGINTLPDTRIYYSWNSATRQHATADIPLSWAISGDGKTLAARTESDGLHLWDTSSGQKLPISTSQVEAVDSILALSRNGRLLALSSHTPDTSGTYEDEAQLQLWDLRRATPQCRTLTGHIKEPIGAAFSRDGKFLATSSNDGTVRVWQV</sequence>
<dbReference type="RefSeq" id="WP_366088924.1">
    <property type="nucleotide sequence ID" value="NZ_JBFASG010000019.1"/>
</dbReference>
<evidence type="ECO:0000313" key="4">
    <source>
        <dbReference type="Proteomes" id="UP001552479"/>
    </source>
</evidence>
<organism evidence="3 4">
    <name type="scientific">Streptomyces roseoverticillatus</name>
    <dbReference type="NCBI Taxonomy" id="66429"/>
    <lineage>
        <taxon>Bacteria</taxon>
        <taxon>Bacillati</taxon>
        <taxon>Actinomycetota</taxon>
        <taxon>Actinomycetes</taxon>
        <taxon>Kitasatosporales</taxon>
        <taxon>Streptomycetaceae</taxon>
        <taxon>Streptomyces</taxon>
    </lineage>
</organism>